<dbReference type="Pfam" id="PF13411">
    <property type="entry name" value="MerR_1"/>
    <property type="match status" value="1"/>
</dbReference>
<dbReference type="InterPro" id="IPR000551">
    <property type="entry name" value="MerR-type_HTH_dom"/>
</dbReference>
<evidence type="ECO:0000256" key="1">
    <source>
        <dbReference type="ARBA" id="ARBA00023015"/>
    </source>
</evidence>
<keyword evidence="3" id="KW-0010">Activator</keyword>
<evidence type="ECO:0000313" key="6">
    <source>
        <dbReference type="EMBL" id="SFK46473.1"/>
    </source>
</evidence>
<keyword evidence="1" id="KW-0805">Transcription regulation</keyword>
<dbReference type="Pfam" id="PF07739">
    <property type="entry name" value="TipAS"/>
    <property type="match status" value="1"/>
</dbReference>
<dbReference type="PROSITE" id="PS50937">
    <property type="entry name" value="HTH_MERR_2"/>
    <property type="match status" value="1"/>
</dbReference>
<sequence length="255" mass="30037">MYKVKEVAEIAGVSVRTLHHYDHIGLLSPGNVSASGYRMYGEAELARLQQILFFKELDFPLQKIKSILDDPAFNHEEALEQHRRILLEKKKRLERLIHSVDQTLGAIRGGETMGSEERFKPFSKREIEAHQKKYEKEVEERWGDTAAYKESKRKTAGYSDDDWKMIQEEGNRIDEELVALMNRGPENEEVQRLISKKRQHITDYFYDCKPEIFRGLADMYVNDPRFTKNIDKWKDGYAKFLRDAMHVYCDNLDKE</sequence>
<keyword evidence="4" id="KW-0804">Transcription</keyword>
<dbReference type="PANTHER" id="PTHR30204">
    <property type="entry name" value="REDOX-CYCLING DRUG-SENSING TRANSCRIPTIONAL ACTIVATOR SOXR"/>
    <property type="match status" value="1"/>
</dbReference>
<dbReference type="EMBL" id="FOSB01000014">
    <property type="protein sequence ID" value="SFK46473.1"/>
    <property type="molecule type" value="Genomic_DNA"/>
</dbReference>
<dbReference type="SUPFAM" id="SSF89082">
    <property type="entry name" value="Antibiotic binding domain of TipA-like multidrug resistance regulators"/>
    <property type="match status" value="1"/>
</dbReference>
<evidence type="ECO:0000256" key="4">
    <source>
        <dbReference type="ARBA" id="ARBA00023163"/>
    </source>
</evidence>
<feature type="domain" description="HTH merR-type" evidence="5">
    <location>
        <begin position="1"/>
        <end position="70"/>
    </location>
</feature>
<dbReference type="OrthoDB" id="9814833at2"/>
<reference evidence="7" key="1">
    <citation type="submission" date="2016-10" db="EMBL/GenBank/DDBJ databases">
        <authorList>
            <person name="Varghese N."/>
            <person name="Submissions S."/>
        </authorList>
    </citation>
    <scope>NUCLEOTIDE SEQUENCE [LARGE SCALE GENOMIC DNA]</scope>
    <source>
        <strain evidence="7">CGMCC 1.3704</strain>
    </source>
</reference>
<dbReference type="STRING" id="240302.BN982_03872"/>
<evidence type="ECO:0000256" key="2">
    <source>
        <dbReference type="ARBA" id="ARBA00023125"/>
    </source>
</evidence>
<dbReference type="InterPro" id="IPR047057">
    <property type="entry name" value="MerR_fam"/>
</dbReference>
<gene>
    <name evidence="6" type="ORF">SAMN04487936_114104</name>
</gene>
<dbReference type="InterPro" id="IPR009061">
    <property type="entry name" value="DNA-bd_dom_put_sf"/>
</dbReference>
<protein>
    <submittedName>
        <fullName evidence="6">DNA-binding transcriptional regulator, MerR family</fullName>
    </submittedName>
</protein>
<dbReference type="Gene3D" id="1.10.1660.10">
    <property type="match status" value="1"/>
</dbReference>
<name>A0A1I3ZR42_HALDA</name>
<dbReference type="CDD" id="cd01106">
    <property type="entry name" value="HTH_TipAL-Mta"/>
    <property type="match status" value="1"/>
</dbReference>
<dbReference type="SUPFAM" id="SSF46955">
    <property type="entry name" value="Putative DNA-binding domain"/>
    <property type="match status" value="1"/>
</dbReference>
<keyword evidence="7" id="KW-1185">Reference proteome</keyword>
<dbReference type="GO" id="GO:0003677">
    <property type="term" value="F:DNA binding"/>
    <property type="evidence" value="ECO:0007669"/>
    <property type="project" value="UniProtKB-KW"/>
</dbReference>
<evidence type="ECO:0000259" key="5">
    <source>
        <dbReference type="PROSITE" id="PS50937"/>
    </source>
</evidence>
<organism evidence="6 7">
    <name type="scientific">Halobacillus dabanensis</name>
    <dbReference type="NCBI Taxonomy" id="240302"/>
    <lineage>
        <taxon>Bacteria</taxon>
        <taxon>Bacillati</taxon>
        <taxon>Bacillota</taxon>
        <taxon>Bacilli</taxon>
        <taxon>Bacillales</taxon>
        <taxon>Bacillaceae</taxon>
        <taxon>Halobacillus</taxon>
    </lineage>
</organism>
<dbReference type="InterPro" id="IPR036244">
    <property type="entry name" value="TipA-like_antibiotic-bd"/>
</dbReference>
<dbReference type="PRINTS" id="PR00040">
    <property type="entry name" value="HTHMERR"/>
</dbReference>
<keyword evidence="2 6" id="KW-0238">DNA-binding</keyword>
<dbReference type="AlphaFoldDB" id="A0A1I3ZR42"/>
<dbReference type="PANTHER" id="PTHR30204:SF90">
    <property type="entry name" value="HTH-TYPE TRANSCRIPTIONAL ACTIVATOR MTA"/>
    <property type="match status" value="1"/>
</dbReference>
<proteinExistence type="predicted"/>
<accession>A0A1I3ZR42</accession>
<evidence type="ECO:0000313" key="7">
    <source>
        <dbReference type="Proteomes" id="UP000183557"/>
    </source>
</evidence>
<evidence type="ECO:0000256" key="3">
    <source>
        <dbReference type="ARBA" id="ARBA00023159"/>
    </source>
</evidence>
<dbReference type="SMART" id="SM00422">
    <property type="entry name" value="HTH_MERR"/>
    <property type="match status" value="1"/>
</dbReference>
<dbReference type="Gene3D" id="1.10.490.50">
    <property type="entry name" value="Antibiotic binding domain of TipA-like multidrug resistance regulators"/>
    <property type="match status" value="1"/>
</dbReference>
<dbReference type="Proteomes" id="UP000183557">
    <property type="component" value="Unassembled WGS sequence"/>
</dbReference>
<dbReference type="InterPro" id="IPR012925">
    <property type="entry name" value="TipAS_dom"/>
</dbReference>
<dbReference type="GO" id="GO:0003700">
    <property type="term" value="F:DNA-binding transcription factor activity"/>
    <property type="evidence" value="ECO:0007669"/>
    <property type="project" value="InterPro"/>
</dbReference>